<proteinExistence type="predicted"/>
<feature type="domain" description="C2H2-type" evidence="2">
    <location>
        <begin position="19"/>
        <end position="47"/>
    </location>
</feature>
<keyword evidence="1" id="KW-0479">Metal-binding</keyword>
<dbReference type="InterPro" id="IPR013087">
    <property type="entry name" value="Znf_C2H2_type"/>
</dbReference>
<dbReference type="EMBL" id="OU466857">
    <property type="protein sequence ID" value="CAH2038942.1"/>
    <property type="molecule type" value="Genomic_DNA"/>
</dbReference>
<organism evidence="3 4">
    <name type="scientific">Thlaspi arvense</name>
    <name type="common">Field penny-cress</name>
    <dbReference type="NCBI Taxonomy" id="13288"/>
    <lineage>
        <taxon>Eukaryota</taxon>
        <taxon>Viridiplantae</taxon>
        <taxon>Streptophyta</taxon>
        <taxon>Embryophyta</taxon>
        <taxon>Tracheophyta</taxon>
        <taxon>Spermatophyta</taxon>
        <taxon>Magnoliopsida</taxon>
        <taxon>eudicotyledons</taxon>
        <taxon>Gunneridae</taxon>
        <taxon>Pentapetalae</taxon>
        <taxon>rosids</taxon>
        <taxon>malvids</taxon>
        <taxon>Brassicales</taxon>
        <taxon>Brassicaceae</taxon>
        <taxon>Thlaspideae</taxon>
        <taxon>Thlaspi</taxon>
    </lineage>
</organism>
<dbReference type="Proteomes" id="UP000836841">
    <property type="component" value="Chromosome 1"/>
</dbReference>
<reference evidence="3 4" key="1">
    <citation type="submission" date="2022-03" db="EMBL/GenBank/DDBJ databases">
        <authorList>
            <person name="Nunn A."/>
            <person name="Chopra R."/>
            <person name="Nunn A."/>
            <person name="Contreras Garrido A."/>
        </authorList>
    </citation>
    <scope>NUCLEOTIDE SEQUENCE [LARGE SCALE GENOMIC DNA]</scope>
</reference>
<dbReference type="PROSITE" id="PS00028">
    <property type="entry name" value="ZINC_FINGER_C2H2_1"/>
    <property type="match status" value="1"/>
</dbReference>
<dbReference type="GO" id="GO:0008270">
    <property type="term" value="F:zinc ion binding"/>
    <property type="evidence" value="ECO:0007669"/>
    <property type="project" value="UniProtKB-KW"/>
</dbReference>
<gene>
    <name evidence="3" type="ORF">TAV2_LOCUS1587</name>
</gene>
<dbReference type="PROSITE" id="PS50157">
    <property type="entry name" value="ZINC_FINGER_C2H2_2"/>
    <property type="match status" value="1"/>
</dbReference>
<sequence length="171" mass="19328">MIGGFGMQKDLVPFSSRVQECSLCNRLFPTHQELLSHFATFHSSHHFSTFSSPSAAAAPTTTFRYYPNLNRNPNPAFAGRNRFDVNYYRNGHIDEQGRFLKRYPAAIPARQQNFMLGQQEKPKLMNLFPTMPSEGGRTAPLLRQLEQRRPQDTVTGKGGAISSPIDLTLRL</sequence>
<accession>A0AAU9RHP5</accession>
<evidence type="ECO:0000256" key="1">
    <source>
        <dbReference type="PROSITE-ProRule" id="PRU00042"/>
    </source>
</evidence>
<evidence type="ECO:0000313" key="4">
    <source>
        <dbReference type="Proteomes" id="UP000836841"/>
    </source>
</evidence>
<name>A0AAU9RHP5_THLAR</name>
<keyword evidence="1" id="KW-0862">Zinc</keyword>
<evidence type="ECO:0000259" key="2">
    <source>
        <dbReference type="PROSITE" id="PS50157"/>
    </source>
</evidence>
<keyword evidence="1" id="KW-0863">Zinc-finger</keyword>
<keyword evidence="4" id="KW-1185">Reference proteome</keyword>
<protein>
    <recommendedName>
        <fullName evidence="2">C2H2-type domain-containing protein</fullName>
    </recommendedName>
</protein>
<evidence type="ECO:0000313" key="3">
    <source>
        <dbReference type="EMBL" id="CAH2038942.1"/>
    </source>
</evidence>
<dbReference type="AlphaFoldDB" id="A0AAU9RHP5"/>